<dbReference type="Proteomes" id="UP000516428">
    <property type="component" value="Chromosome"/>
</dbReference>
<dbReference type="Gene3D" id="3.40.50.720">
    <property type="entry name" value="NAD(P)-binding Rossmann-like Domain"/>
    <property type="match status" value="1"/>
</dbReference>
<dbReference type="AlphaFoldDB" id="A0A7H1BH04"/>
<evidence type="ECO:0000259" key="1">
    <source>
        <dbReference type="SMART" id="SM00829"/>
    </source>
</evidence>
<dbReference type="SMART" id="SM00829">
    <property type="entry name" value="PKS_ER"/>
    <property type="match status" value="1"/>
</dbReference>
<dbReference type="Pfam" id="PF08240">
    <property type="entry name" value="ADH_N"/>
    <property type="match status" value="1"/>
</dbReference>
<dbReference type="GO" id="GO:0016491">
    <property type="term" value="F:oxidoreductase activity"/>
    <property type="evidence" value="ECO:0007669"/>
    <property type="project" value="InterPro"/>
</dbReference>
<dbReference type="PANTHER" id="PTHR43482">
    <property type="entry name" value="PROTEIN AST1-RELATED"/>
    <property type="match status" value="1"/>
</dbReference>
<dbReference type="InterPro" id="IPR020843">
    <property type="entry name" value="ER"/>
</dbReference>
<dbReference type="PANTHER" id="PTHR43482:SF1">
    <property type="entry name" value="PROTEIN AST1-RELATED"/>
    <property type="match status" value="1"/>
</dbReference>
<dbReference type="SUPFAM" id="SSF50129">
    <property type="entry name" value="GroES-like"/>
    <property type="match status" value="1"/>
</dbReference>
<organism evidence="2 3">
    <name type="scientific">Streptomyces xanthii</name>
    <dbReference type="NCBI Taxonomy" id="2768069"/>
    <lineage>
        <taxon>Bacteria</taxon>
        <taxon>Bacillati</taxon>
        <taxon>Actinomycetota</taxon>
        <taxon>Actinomycetes</taxon>
        <taxon>Kitasatosporales</taxon>
        <taxon>Streptomycetaceae</taxon>
        <taxon>Streptomyces</taxon>
    </lineage>
</organism>
<keyword evidence="3" id="KW-1185">Reference proteome</keyword>
<proteinExistence type="predicted"/>
<dbReference type="Gene3D" id="3.90.180.10">
    <property type="entry name" value="Medium-chain alcohol dehydrogenases, catalytic domain"/>
    <property type="match status" value="1"/>
</dbReference>
<reference evidence="2 3" key="1">
    <citation type="submission" date="2020-09" db="EMBL/GenBank/DDBJ databases">
        <title>A novel species.</title>
        <authorList>
            <person name="Gao J."/>
        </authorList>
    </citation>
    <scope>NUCLEOTIDE SEQUENCE [LARGE SCALE GENOMIC DNA]</scope>
    <source>
        <strain evidence="2 3">CRXT-Y-14</strain>
    </source>
</reference>
<dbReference type="InterPro" id="IPR052585">
    <property type="entry name" value="Lipid_raft_assoc_Zn_ADH"/>
</dbReference>
<dbReference type="KEGG" id="sxn:IAG42_33295"/>
<dbReference type="CDD" id="cd05289">
    <property type="entry name" value="MDR_like_2"/>
    <property type="match status" value="1"/>
</dbReference>
<gene>
    <name evidence="2" type="ORF">IAG42_33295</name>
</gene>
<name>A0A7H1BH04_9ACTN</name>
<dbReference type="InterPro" id="IPR036291">
    <property type="entry name" value="NAD(P)-bd_dom_sf"/>
</dbReference>
<dbReference type="Pfam" id="PF13602">
    <property type="entry name" value="ADH_zinc_N_2"/>
    <property type="match status" value="1"/>
</dbReference>
<evidence type="ECO:0000313" key="2">
    <source>
        <dbReference type="EMBL" id="QNS08009.1"/>
    </source>
</evidence>
<dbReference type="InterPro" id="IPR013154">
    <property type="entry name" value="ADH-like_N"/>
</dbReference>
<dbReference type="EMBL" id="CP061281">
    <property type="protein sequence ID" value="QNS08009.1"/>
    <property type="molecule type" value="Genomic_DNA"/>
</dbReference>
<protein>
    <submittedName>
        <fullName evidence="2">NADP-dependent oxidoreductase</fullName>
    </submittedName>
</protein>
<dbReference type="InterPro" id="IPR011032">
    <property type="entry name" value="GroES-like_sf"/>
</dbReference>
<dbReference type="SUPFAM" id="SSF51735">
    <property type="entry name" value="NAD(P)-binding Rossmann-fold domains"/>
    <property type="match status" value="1"/>
</dbReference>
<dbReference type="RefSeq" id="WP_188340670.1">
    <property type="nucleotide sequence ID" value="NZ_CP061281.1"/>
</dbReference>
<evidence type="ECO:0000313" key="3">
    <source>
        <dbReference type="Proteomes" id="UP000516428"/>
    </source>
</evidence>
<sequence>MRAAVVSRFGGPEAIEIVETAVPAPGPGQVRIQVAAAALNPVDAATRAGVFGARGDLTGLGWDVAGTVGAVGEGAPFAVGDPVFALFTGHHKELGTHAEQVVLDAGAVARAPKSVDATHAATLPLNTLTAAQSLDRLGLRPGQRLLITGAGGGVGAHAVELAAHRGLEVTALGPDHAEDFLRSRGAAHFLPRGTEPGAGAFDGVLDAAGLGADALKAVRDGGAYMGLWPGQEPAAERGVVVQALSVEADGPLLAELARLTDEGVLLPRVARTYPLDEVAEAHTRLAEGGLPGRLVLVP</sequence>
<feature type="domain" description="Enoyl reductase (ER)" evidence="1">
    <location>
        <begin position="10"/>
        <end position="296"/>
    </location>
</feature>
<accession>A0A7H1BH04</accession>